<dbReference type="GO" id="GO:0006412">
    <property type="term" value="P:translation"/>
    <property type="evidence" value="ECO:0007669"/>
    <property type="project" value="UniProtKB-UniRule"/>
</dbReference>
<evidence type="ECO:0000256" key="3">
    <source>
        <dbReference type="ARBA" id="ARBA00022884"/>
    </source>
</evidence>
<keyword evidence="5 6" id="KW-0687">Ribonucleoprotein</keyword>
<protein>
    <recommendedName>
        <fullName evidence="6">Large ribosomal subunit protein uL23</fullName>
    </recommendedName>
</protein>
<evidence type="ECO:0000256" key="6">
    <source>
        <dbReference type="HAMAP-Rule" id="MF_01369"/>
    </source>
</evidence>
<dbReference type="PANTHER" id="PTHR11620">
    <property type="entry name" value="60S RIBOSOMAL PROTEIN L23A"/>
    <property type="match status" value="1"/>
</dbReference>
<evidence type="ECO:0000256" key="1">
    <source>
        <dbReference type="ARBA" id="ARBA00006700"/>
    </source>
</evidence>
<gene>
    <name evidence="6" type="primary">rplW</name>
    <name evidence="8" type="ORF">SAMN04488112_11659</name>
</gene>
<dbReference type="Gene3D" id="3.30.70.330">
    <property type="match status" value="1"/>
</dbReference>
<dbReference type="GO" id="GO:0003735">
    <property type="term" value="F:structural constituent of ribosome"/>
    <property type="evidence" value="ECO:0007669"/>
    <property type="project" value="InterPro"/>
</dbReference>
<dbReference type="NCBIfam" id="NF004359">
    <property type="entry name" value="PRK05738.1-3"/>
    <property type="match status" value="1"/>
</dbReference>
<dbReference type="GO" id="GO:1990904">
    <property type="term" value="C:ribonucleoprotein complex"/>
    <property type="evidence" value="ECO:0007669"/>
    <property type="project" value="UniProtKB-KW"/>
</dbReference>
<accession>A0A1G6PFG0</accession>
<dbReference type="AlphaFoldDB" id="A0A1G6PFG0"/>
<organism evidence="8 9">
    <name type="scientific">Melghirimyces thermohalophilus</name>
    <dbReference type="NCBI Taxonomy" id="1236220"/>
    <lineage>
        <taxon>Bacteria</taxon>
        <taxon>Bacillati</taxon>
        <taxon>Bacillota</taxon>
        <taxon>Bacilli</taxon>
        <taxon>Bacillales</taxon>
        <taxon>Thermoactinomycetaceae</taxon>
        <taxon>Melghirimyces</taxon>
    </lineage>
</organism>
<dbReference type="OrthoDB" id="9793353at2"/>
<dbReference type="RefSeq" id="WP_091571464.1">
    <property type="nucleotide sequence ID" value="NZ_FMZA01000016.1"/>
</dbReference>
<dbReference type="HAMAP" id="MF_01369_B">
    <property type="entry name" value="Ribosomal_uL23_B"/>
    <property type="match status" value="1"/>
</dbReference>
<evidence type="ECO:0000256" key="7">
    <source>
        <dbReference type="RuleBase" id="RU003934"/>
    </source>
</evidence>
<dbReference type="GO" id="GO:0019843">
    <property type="term" value="F:rRNA binding"/>
    <property type="evidence" value="ECO:0007669"/>
    <property type="project" value="UniProtKB-UniRule"/>
</dbReference>
<dbReference type="InterPro" id="IPR013025">
    <property type="entry name" value="Ribosomal_uL23-like"/>
</dbReference>
<dbReference type="EMBL" id="FMZA01000016">
    <property type="protein sequence ID" value="SDC78197.1"/>
    <property type="molecule type" value="Genomic_DNA"/>
</dbReference>
<keyword evidence="2 6" id="KW-0699">rRNA-binding</keyword>
<dbReference type="InterPro" id="IPR012677">
    <property type="entry name" value="Nucleotide-bd_a/b_plait_sf"/>
</dbReference>
<sequence length="95" mass="11075">MKDPRDIIRRPLVTEKSTDLMEQNKYVFEVDLKANKTEIKNAVEKIFDVKVAQVNTMRVKGKPKRFGRYEGRTSDRKKAIVKLTDDSKSIELFEA</sequence>
<dbReference type="InterPro" id="IPR001014">
    <property type="entry name" value="Ribosomal_uL23_CS"/>
</dbReference>
<dbReference type="NCBIfam" id="NF004366">
    <property type="entry name" value="PRK05738.3-2"/>
    <property type="match status" value="1"/>
</dbReference>
<comment type="function">
    <text evidence="6">One of the early assembly proteins it binds 23S rRNA. One of the proteins that surrounds the polypeptide exit tunnel on the outside of the ribosome. Forms the main docking site for trigger factor binding to the ribosome.</text>
</comment>
<keyword evidence="4 6" id="KW-0689">Ribosomal protein</keyword>
<dbReference type="Proteomes" id="UP000199387">
    <property type="component" value="Unassembled WGS sequence"/>
</dbReference>
<dbReference type="InterPro" id="IPR012678">
    <property type="entry name" value="Ribosomal_uL23/eL15/eS24_sf"/>
</dbReference>
<comment type="similarity">
    <text evidence="1 6 7">Belongs to the universal ribosomal protein uL23 family.</text>
</comment>
<dbReference type="STRING" id="1236220.SAMN04488112_11659"/>
<evidence type="ECO:0000313" key="8">
    <source>
        <dbReference type="EMBL" id="SDC78197.1"/>
    </source>
</evidence>
<evidence type="ECO:0000256" key="5">
    <source>
        <dbReference type="ARBA" id="ARBA00023274"/>
    </source>
</evidence>
<keyword evidence="3 6" id="KW-0694">RNA-binding</keyword>
<keyword evidence="9" id="KW-1185">Reference proteome</keyword>
<dbReference type="GO" id="GO:0005840">
    <property type="term" value="C:ribosome"/>
    <property type="evidence" value="ECO:0007669"/>
    <property type="project" value="UniProtKB-KW"/>
</dbReference>
<dbReference type="Pfam" id="PF00276">
    <property type="entry name" value="Ribosomal_L23"/>
    <property type="match status" value="1"/>
</dbReference>
<dbReference type="FunFam" id="3.30.70.330:FF:000001">
    <property type="entry name" value="50S ribosomal protein L23"/>
    <property type="match status" value="1"/>
</dbReference>
<comment type="subunit">
    <text evidence="6">Part of the 50S ribosomal subunit. Contacts protein L29, and trigger factor when it is bound to the ribosome.</text>
</comment>
<evidence type="ECO:0000256" key="2">
    <source>
        <dbReference type="ARBA" id="ARBA00022730"/>
    </source>
</evidence>
<evidence type="ECO:0000256" key="4">
    <source>
        <dbReference type="ARBA" id="ARBA00022980"/>
    </source>
</evidence>
<evidence type="ECO:0000313" key="9">
    <source>
        <dbReference type="Proteomes" id="UP000199387"/>
    </source>
</evidence>
<dbReference type="SUPFAM" id="SSF54189">
    <property type="entry name" value="Ribosomal proteins S24e, L23 and L15e"/>
    <property type="match status" value="1"/>
</dbReference>
<proteinExistence type="inferred from homology"/>
<name>A0A1G6PFG0_9BACL</name>
<dbReference type="PROSITE" id="PS00050">
    <property type="entry name" value="RIBOSOMAL_L23"/>
    <property type="match status" value="1"/>
</dbReference>
<dbReference type="NCBIfam" id="NF004363">
    <property type="entry name" value="PRK05738.2-4"/>
    <property type="match status" value="1"/>
</dbReference>
<reference evidence="8 9" key="1">
    <citation type="submission" date="2016-10" db="EMBL/GenBank/DDBJ databases">
        <authorList>
            <person name="de Groot N.N."/>
        </authorList>
    </citation>
    <scope>NUCLEOTIDE SEQUENCE [LARGE SCALE GENOMIC DNA]</scope>
    <source>
        <strain evidence="8 9">DSM 45514</strain>
    </source>
</reference>